<protein>
    <submittedName>
        <fullName evidence="2">Alkaline phosphatase</fullName>
    </submittedName>
</protein>
<keyword evidence="3" id="KW-1185">Reference proteome</keyword>
<dbReference type="PANTHER" id="PTHR43606">
    <property type="entry name" value="PHOSPHATASE, PUTATIVE (AFU_ORTHOLOGUE AFUA_6G08710)-RELATED"/>
    <property type="match status" value="1"/>
</dbReference>
<feature type="non-terminal residue" evidence="2">
    <location>
        <position position="1"/>
    </location>
</feature>
<reference evidence="2 3" key="1">
    <citation type="submission" date="2020-02" db="EMBL/GenBank/DDBJ databases">
        <title>Draft genome sequence of Haematococcus lacustris strain NIES-144.</title>
        <authorList>
            <person name="Morimoto D."/>
            <person name="Nakagawa S."/>
            <person name="Yoshida T."/>
            <person name="Sawayama S."/>
        </authorList>
    </citation>
    <scope>NUCLEOTIDE SEQUENCE [LARGE SCALE GENOMIC DNA]</scope>
    <source>
        <strain evidence="2 3">NIES-144</strain>
    </source>
</reference>
<dbReference type="PANTHER" id="PTHR43606:SF2">
    <property type="entry name" value="ALKALINE PHOSPHATASE FAMILY PROTEIN (AFU_ORTHOLOGUE AFUA_5G03860)"/>
    <property type="match status" value="1"/>
</dbReference>
<comment type="caution">
    <text evidence="2">The sequence shown here is derived from an EMBL/GenBank/DDBJ whole genome shotgun (WGS) entry which is preliminary data.</text>
</comment>
<evidence type="ECO:0000259" key="1">
    <source>
        <dbReference type="Pfam" id="PF16655"/>
    </source>
</evidence>
<dbReference type="EMBL" id="BLLF01001922">
    <property type="protein sequence ID" value="GFH21877.1"/>
    <property type="molecule type" value="Genomic_DNA"/>
</dbReference>
<proteinExistence type="predicted"/>
<evidence type="ECO:0000313" key="2">
    <source>
        <dbReference type="EMBL" id="GFH21877.1"/>
    </source>
</evidence>
<dbReference type="Proteomes" id="UP000485058">
    <property type="component" value="Unassembled WGS sequence"/>
</dbReference>
<dbReference type="Pfam" id="PF16655">
    <property type="entry name" value="PhoD_N"/>
    <property type="match status" value="1"/>
</dbReference>
<feature type="domain" description="Phospholipase D N-terminal" evidence="1">
    <location>
        <begin position="26"/>
        <end position="86"/>
    </location>
</feature>
<name>A0A699ZGM1_HAELA</name>
<dbReference type="InterPro" id="IPR032093">
    <property type="entry name" value="PhoD_N"/>
</dbReference>
<gene>
    <name evidence="2" type="ORF">HaLaN_19255</name>
</gene>
<organism evidence="2 3">
    <name type="scientific">Haematococcus lacustris</name>
    <name type="common">Green alga</name>
    <name type="synonym">Haematococcus pluvialis</name>
    <dbReference type="NCBI Taxonomy" id="44745"/>
    <lineage>
        <taxon>Eukaryota</taxon>
        <taxon>Viridiplantae</taxon>
        <taxon>Chlorophyta</taxon>
        <taxon>core chlorophytes</taxon>
        <taxon>Chlorophyceae</taxon>
        <taxon>CS clade</taxon>
        <taxon>Chlamydomonadales</taxon>
        <taxon>Haematococcaceae</taxon>
        <taxon>Haematococcus</taxon>
    </lineage>
</organism>
<accession>A0A699ZGM1</accession>
<evidence type="ECO:0000313" key="3">
    <source>
        <dbReference type="Proteomes" id="UP000485058"/>
    </source>
</evidence>
<dbReference type="AlphaFoldDB" id="A0A699ZGM1"/>
<dbReference type="Gene3D" id="2.60.40.380">
    <property type="entry name" value="Purple acid phosphatase-like, N-terminal"/>
    <property type="match status" value="1"/>
</dbReference>
<dbReference type="InterPro" id="IPR052900">
    <property type="entry name" value="Phospholipid_Metab_Enz"/>
</dbReference>
<sequence length="115" mass="12206">MRGRKLLQAGNSWGQPAADAATAFPQGVASGDPTHEGFIIWARAPSQNATAVVRVDWAVASDSEFKQVKQQGSVVTTLDVDWSVKELLVVSLAEAPAPAIPLIPYPSYPLFTDTG</sequence>